<evidence type="ECO:0008006" key="4">
    <source>
        <dbReference type="Google" id="ProtNLM"/>
    </source>
</evidence>
<dbReference type="OrthoDB" id="7022049at2"/>
<dbReference type="Proteomes" id="UP000202440">
    <property type="component" value="Chromosome"/>
</dbReference>
<keyword evidence="3" id="KW-1185">Reference proteome</keyword>
<proteinExistence type="predicted"/>
<evidence type="ECO:0000256" key="1">
    <source>
        <dbReference type="SAM" id="Phobius"/>
    </source>
</evidence>
<sequence>MTAVTASLAPLQRYGLMALAVVQGLLLFALHEAHEHALWPATQLPWLYAAYAVCVTGPVWLTLLFGSVSVRRLLLSSSAFLMTVAIMSGCAANQLLPLHHVRDGTVTLQLILSILLLAFIALTLVHTGLQRSFQHACQRVDVGWHHALLMGCAGLFTLAVLALLLLWAALFEAIGIDWFDWLFSETWFLFPALALANAVAILLLRERETVFTALGHLHTSLMRLLLPLVAGISCIFASALPFTGLDALWDNGGSTLLLWLQALMLFLLNSVYLSHARTPYTTTLQRLVVVALLIMPLFSVISAYGLSMRILQHGFSVARLWGVIVWAVLALLAFGYAVCWLRWRARWEQHIGGLNLLAAGSVMAILLAIHTPLADLRQWSVDDQLARWQHGLVTDEQLDLDYFEYDLARPGFIAMQQLQQEVATSHPALALRLAQRLHRDEEQRLTTELLRQGIDGAQQAPEQLLQTLLKELSADRWRQTANSSWLRSLDANQDGELEYLLVQRHRHYQQLTLYAWQQGQWTRHPLLENNQAPPADLIDPQDSIEVVPPKWSDVQIGDQRFRVGE</sequence>
<dbReference type="AlphaFoldDB" id="A0A222FIZ8"/>
<evidence type="ECO:0000313" key="3">
    <source>
        <dbReference type="Proteomes" id="UP000202440"/>
    </source>
</evidence>
<feature type="transmembrane region" description="Helical" evidence="1">
    <location>
        <begin position="256"/>
        <end position="275"/>
    </location>
</feature>
<keyword evidence="1" id="KW-0472">Membrane</keyword>
<reference evidence="2 3" key="1">
    <citation type="submission" date="2017-07" db="EMBL/GenBank/DDBJ databases">
        <title>Annotated genome sequence of Bacterioplanes sanyensis isolated from Red Sea.</title>
        <authorList>
            <person name="Rehman Z.U."/>
        </authorList>
    </citation>
    <scope>NUCLEOTIDE SEQUENCE [LARGE SCALE GENOMIC DNA]</scope>
    <source>
        <strain evidence="2 3">NV9</strain>
    </source>
</reference>
<dbReference type="RefSeq" id="WP_094060201.1">
    <property type="nucleotide sequence ID" value="NZ_CP022530.1"/>
</dbReference>
<feature type="transmembrane region" description="Helical" evidence="1">
    <location>
        <begin position="46"/>
        <end position="66"/>
    </location>
</feature>
<feature type="transmembrane region" description="Helical" evidence="1">
    <location>
        <begin position="108"/>
        <end position="126"/>
    </location>
</feature>
<feature type="transmembrane region" description="Helical" evidence="1">
    <location>
        <begin position="187"/>
        <end position="204"/>
    </location>
</feature>
<feature type="transmembrane region" description="Helical" evidence="1">
    <location>
        <begin position="353"/>
        <end position="373"/>
    </location>
</feature>
<feature type="transmembrane region" description="Helical" evidence="1">
    <location>
        <begin position="14"/>
        <end position="34"/>
    </location>
</feature>
<name>A0A222FIZ8_9GAMM</name>
<organism evidence="2 3">
    <name type="scientific">Bacterioplanes sanyensis</name>
    <dbReference type="NCBI Taxonomy" id="1249553"/>
    <lineage>
        <taxon>Bacteria</taxon>
        <taxon>Pseudomonadati</taxon>
        <taxon>Pseudomonadota</taxon>
        <taxon>Gammaproteobacteria</taxon>
        <taxon>Oceanospirillales</taxon>
        <taxon>Oceanospirillaceae</taxon>
        <taxon>Bacterioplanes</taxon>
    </lineage>
</organism>
<gene>
    <name evidence="2" type="ORF">CHH28_10155</name>
</gene>
<accession>A0A222FIZ8</accession>
<feature type="transmembrane region" description="Helical" evidence="1">
    <location>
        <begin position="73"/>
        <end position="96"/>
    </location>
</feature>
<dbReference type="KEGG" id="bsan:CHH28_10155"/>
<feature type="transmembrane region" description="Helical" evidence="1">
    <location>
        <begin position="147"/>
        <end position="167"/>
    </location>
</feature>
<keyword evidence="1" id="KW-0812">Transmembrane</keyword>
<dbReference type="EMBL" id="CP022530">
    <property type="protein sequence ID" value="ASP39017.1"/>
    <property type="molecule type" value="Genomic_DNA"/>
</dbReference>
<protein>
    <recommendedName>
        <fullName evidence="4">DUF4153 domain-containing protein</fullName>
    </recommendedName>
</protein>
<keyword evidence="1" id="KW-1133">Transmembrane helix</keyword>
<feature type="transmembrane region" description="Helical" evidence="1">
    <location>
        <begin position="287"/>
        <end position="306"/>
    </location>
</feature>
<evidence type="ECO:0000313" key="2">
    <source>
        <dbReference type="EMBL" id="ASP39017.1"/>
    </source>
</evidence>
<feature type="transmembrane region" description="Helical" evidence="1">
    <location>
        <begin position="224"/>
        <end position="244"/>
    </location>
</feature>
<feature type="transmembrane region" description="Helical" evidence="1">
    <location>
        <begin position="318"/>
        <end position="341"/>
    </location>
</feature>